<feature type="transmembrane region" description="Helical" evidence="3">
    <location>
        <begin position="224"/>
        <end position="245"/>
    </location>
</feature>
<name>A0A2D0SE12_ICTPU</name>
<feature type="transmembrane region" description="Helical" evidence="3">
    <location>
        <begin position="167"/>
        <end position="186"/>
    </location>
</feature>
<feature type="compositionally biased region" description="Polar residues" evidence="2">
    <location>
        <begin position="7"/>
        <end position="55"/>
    </location>
</feature>
<protein>
    <submittedName>
        <fullName evidence="6">Monocarboxylate transporter 6</fullName>
    </submittedName>
</protein>
<comment type="subcellular location">
    <subcellularLocation>
        <location evidence="1">Membrane</location>
        <topology evidence="1">Multi-pass membrane protein</topology>
    </subcellularLocation>
</comment>
<feature type="transmembrane region" description="Helical" evidence="3">
    <location>
        <begin position="374"/>
        <end position="397"/>
    </location>
</feature>
<keyword evidence="5" id="KW-1185">Reference proteome</keyword>
<feature type="region of interest" description="Disordered" evidence="2">
    <location>
        <begin position="533"/>
        <end position="553"/>
    </location>
</feature>
<feature type="transmembrane region" description="Helical" evidence="3">
    <location>
        <begin position="257"/>
        <end position="279"/>
    </location>
</feature>
<keyword evidence="3" id="KW-0812">Transmembrane</keyword>
<dbReference type="OrthoDB" id="5667at2759"/>
<dbReference type="KEGG" id="ipu:108274816"/>
<feature type="domain" description="Major facilitator superfamily (MFS) profile" evidence="4">
    <location>
        <begin position="99"/>
        <end position="524"/>
    </location>
</feature>
<evidence type="ECO:0000313" key="6">
    <source>
        <dbReference type="RefSeq" id="XP_017340706.1"/>
    </source>
</evidence>
<dbReference type="GO" id="GO:0016323">
    <property type="term" value="C:basolateral plasma membrane"/>
    <property type="evidence" value="ECO:0007669"/>
    <property type="project" value="TreeGrafter"/>
</dbReference>
<dbReference type="GO" id="GO:0008028">
    <property type="term" value="F:monocarboxylic acid transmembrane transporter activity"/>
    <property type="evidence" value="ECO:0007669"/>
    <property type="project" value="TreeGrafter"/>
</dbReference>
<dbReference type="PANTHER" id="PTHR11360">
    <property type="entry name" value="MONOCARBOXYLATE TRANSPORTER"/>
    <property type="match status" value="1"/>
</dbReference>
<reference evidence="6" key="2">
    <citation type="submission" date="2025-08" db="UniProtKB">
        <authorList>
            <consortium name="RefSeq"/>
        </authorList>
    </citation>
    <scope>IDENTIFICATION</scope>
    <source>
        <tissue evidence="6">Blood</tissue>
    </source>
</reference>
<evidence type="ECO:0000256" key="1">
    <source>
        <dbReference type="ARBA" id="ARBA00004141"/>
    </source>
</evidence>
<feature type="transmembrane region" description="Helical" evidence="3">
    <location>
        <begin position="409"/>
        <end position="430"/>
    </location>
</feature>
<evidence type="ECO:0000256" key="3">
    <source>
        <dbReference type="SAM" id="Phobius"/>
    </source>
</evidence>
<feature type="transmembrane region" description="Helical" evidence="3">
    <location>
        <begin position="340"/>
        <end position="362"/>
    </location>
</feature>
<dbReference type="AlphaFoldDB" id="A0A2D0SE12"/>
<dbReference type="PANTHER" id="PTHR11360:SF21">
    <property type="entry name" value="MONOCARBOXYLATE TRANSPORTER 6"/>
    <property type="match status" value="1"/>
</dbReference>
<proteinExistence type="predicted"/>
<feature type="transmembrane region" description="Helical" evidence="3">
    <location>
        <begin position="192"/>
        <end position="212"/>
    </location>
</feature>
<dbReference type="PROSITE" id="PS50850">
    <property type="entry name" value="MFS"/>
    <property type="match status" value="1"/>
</dbReference>
<dbReference type="InterPro" id="IPR036259">
    <property type="entry name" value="MFS_trans_sf"/>
</dbReference>
<feature type="transmembrane region" description="Helical" evidence="3">
    <location>
        <begin position="139"/>
        <end position="160"/>
    </location>
</feature>
<evidence type="ECO:0000256" key="2">
    <source>
        <dbReference type="SAM" id="MobiDB-lite"/>
    </source>
</evidence>
<accession>A0A2D0SE12</accession>
<feature type="transmembrane region" description="Helical" evidence="3">
    <location>
        <begin position="436"/>
        <end position="457"/>
    </location>
</feature>
<dbReference type="Pfam" id="PF07690">
    <property type="entry name" value="MFS_1"/>
    <property type="match status" value="2"/>
</dbReference>
<dbReference type="SUPFAM" id="SSF103473">
    <property type="entry name" value="MFS general substrate transporter"/>
    <property type="match status" value="1"/>
</dbReference>
<feature type="transmembrane region" description="Helical" evidence="3">
    <location>
        <begin position="98"/>
        <end position="124"/>
    </location>
</feature>
<evidence type="ECO:0000313" key="5">
    <source>
        <dbReference type="Proteomes" id="UP000221080"/>
    </source>
</evidence>
<dbReference type="FunFam" id="1.20.1250.20:FF:000337">
    <property type="entry name" value="Solute carrier family 16 member 5"/>
    <property type="match status" value="1"/>
</dbReference>
<gene>
    <name evidence="6" type="primary">slc16a5b</name>
</gene>
<dbReference type="Gene3D" id="1.20.1250.20">
    <property type="entry name" value="MFS general substrate transporter like domains"/>
    <property type="match status" value="1"/>
</dbReference>
<dbReference type="InterPro" id="IPR020846">
    <property type="entry name" value="MFS_dom"/>
</dbReference>
<keyword evidence="3" id="KW-0472">Membrane</keyword>
<feature type="compositionally biased region" description="Polar residues" evidence="2">
    <location>
        <begin position="537"/>
        <end position="553"/>
    </location>
</feature>
<dbReference type="InterPro" id="IPR011701">
    <property type="entry name" value="MFS"/>
</dbReference>
<dbReference type="CTD" id="794371"/>
<sequence length="573" mass="61782">MTEGVDVSQTPRTTVSNGSITHQARANVDVSQSPGTWSRTSSSHLSDTWPGQGQEHSYKPEDQDDQDVESSSLHEGLQCHTGVAGEQHSRHLAPDGGWGWAVLTATILVLALTLAFPSCIGIFYTDLQKEFQASNSETSWVPAIMTAVLHAGGPVCSILVECFGCRATIMVGGILSGIGMVVSSFAQTMADLYIGTGVITGLGFCLCFQPSVTMVGHYFVRRRAFASALSSTGTALGLGTLPLLANFLLGQFGWRGSFMVLGGVVLNCCVCGAVMRPLGAKMKVKEKPMQSVNPLGKTSGLLAEQEQTGLKGRLQSNLSTLVPFLYRHMAVDLIRTHPRFLAYALGVSWMMLGFLVPLVYLVPYATAHGIEQEGAALLMAVLGLVNIIVRPTAALFFGLKRFRGSRQFVYVFACALLVNGLSNCVCGAVTSFHALLGYVLVFAASMSIVGSLLYTVLMETVEMSRFQSALGLICIMESVMLLLGPPLAGMLADFTGQYSYVFFFCSVSVSTAALFIMVSFYWLDRQSNKEEKRPFSENRNNLKPSISLTSDVGDNQVPLQRKKVQDTDTATNV</sequence>
<organism evidence="5 6">
    <name type="scientific">Ictalurus punctatus</name>
    <name type="common">Channel catfish</name>
    <name type="synonym">Silurus punctatus</name>
    <dbReference type="NCBI Taxonomy" id="7998"/>
    <lineage>
        <taxon>Eukaryota</taxon>
        <taxon>Metazoa</taxon>
        <taxon>Chordata</taxon>
        <taxon>Craniata</taxon>
        <taxon>Vertebrata</taxon>
        <taxon>Euteleostomi</taxon>
        <taxon>Actinopterygii</taxon>
        <taxon>Neopterygii</taxon>
        <taxon>Teleostei</taxon>
        <taxon>Ostariophysi</taxon>
        <taxon>Siluriformes</taxon>
        <taxon>Ictaluridae</taxon>
        <taxon>Ictalurus</taxon>
    </lineage>
</organism>
<dbReference type="GeneID" id="108274816"/>
<dbReference type="RefSeq" id="XP_017340706.1">
    <property type="nucleotide sequence ID" value="XM_017485217.3"/>
</dbReference>
<evidence type="ECO:0000259" key="4">
    <source>
        <dbReference type="PROSITE" id="PS50850"/>
    </source>
</evidence>
<feature type="region of interest" description="Disordered" evidence="2">
    <location>
        <begin position="1"/>
        <end position="76"/>
    </location>
</feature>
<feature type="transmembrane region" description="Helical" evidence="3">
    <location>
        <begin position="469"/>
        <end position="488"/>
    </location>
</feature>
<dbReference type="OMA" id="IMMAVLH"/>
<dbReference type="InterPro" id="IPR050327">
    <property type="entry name" value="Proton-linked_MCT"/>
</dbReference>
<keyword evidence="3" id="KW-1133">Transmembrane helix</keyword>
<dbReference type="STRING" id="7998.ENSIPUP00000006198"/>
<reference evidence="5" key="1">
    <citation type="journal article" date="2016" name="Nat. Commun.">
        <title>The channel catfish genome sequence provides insights into the evolution of scale formation in teleosts.</title>
        <authorList>
            <person name="Liu Z."/>
            <person name="Liu S."/>
            <person name="Yao J."/>
            <person name="Bao L."/>
            <person name="Zhang J."/>
            <person name="Li Y."/>
            <person name="Jiang C."/>
            <person name="Sun L."/>
            <person name="Wang R."/>
            <person name="Zhang Y."/>
            <person name="Zhou T."/>
            <person name="Zeng Q."/>
            <person name="Fu Q."/>
            <person name="Gao S."/>
            <person name="Li N."/>
            <person name="Koren S."/>
            <person name="Jiang Y."/>
            <person name="Zimin A."/>
            <person name="Xu P."/>
            <person name="Phillippy A.M."/>
            <person name="Geng X."/>
            <person name="Song L."/>
            <person name="Sun F."/>
            <person name="Li C."/>
            <person name="Wang X."/>
            <person name="Chen A."/>
            <person name="Jin Y."/>
            <person name="Yuan Z."/>
            <person name="Yang Y."/>
            <person name="Tan S."/>
            <person name="Peatman E."/>
            <person name="Lu J."/>
            <person name="Qin Z."/>
            <person name="Dunham R."/>
            <person name="Li Z."/>
            <person name="Sonstegard T."/>
            <person name="Feng J."/>
            <person name="Danzmann R.G."/>
            <person name="Schroeder S."/>
            <person name="Scheffler B."/>
            <person name="Duke M.V."/>
            <person name="Ballard L."/>
            <person name="Kucuktas H."/>
            <person name="Kaltenboeck L."/>
            <person name="Liu H."/>
            <person name="Armbruster J."/>
            <person name="Xie Y."/>
            <person name="Kirby M.L."/>
            <person name="Tian Y."/>
            <person name="Flanagan M.E."/>
            <person name="Mu W."/>
            <person name="Waldbieser G.C."/>
        </authorList>
    </citation>
    <scope>NUCLEOTIDE SEQUENCE [LARGE SCALE GENOMIC DNA]</scope>
    <source>
        <strain evidence="5">SDA103</strain>
    </source>
</reference>
<dbReference type="Proteomes" id="UP000221080">
    <property type="component" value="Chromosome 2"/>
</dbReference>
<feature type="transmembrane region" description="Helical" evidence="3">
    <location>
        <begin position="500"/>
        <end position="523"/>
    </location>
</feature>